<keyword evidence="1" id="KW-0732">Signal</keyword>
<evidence type="ECO:0000256" key="1">
    <source>
        <dbReference type="SAM" id="SignalP"/>
    </source>
</evidence>
<protein>
    <submittedName>
        <fullName evidence="2">Uncharacterized protein</fullName>
    </submittedName>
</protein>
<dbReference type="AlphaFoldDB" id="A0AAD4QPD8"/>
<gene>
    <name evidence="2" type="ORF">B0F90DRAFT_179488</name>
</gene>
<sequence>MNSLGLLIFPTCILLLTVVTSLVHYYQYIVTTVVNMSEGGNHHVQNLLVEGKQERQCVIEKEWRGEQSTCVGEESSQGHLAKGGHVKAHMSWIKVRKSSM</sequence>
<proteinExistence type="predicted"/>
<evidence type="ECO:0000313" key="2">
    <source>
        <dbReference type="EMBL" id="KAI0302883.1"/>
    </source>
</evidence>
<name>A0AAD4QPD8_9AGAM</name>
<comment type="caution">
    <text evidence="2">The sequence shown here is derived from an EMBL/GenBank/DDBJ whole genome shotgun (WGS) entry which is preliminary data.</text>
</comment>
<dbReference type="Proteomes" id="UP001203297">
    <property type="component" value="Unassembled WGS sequence"/>
</dbReference>
<dbReference type="EMBL" id="WTXG01000010">
    <property type="protein sequence ID" value="KAI0302883.1"/>
    <property type="molecule type" value="Genomic_DNA"/>
</dbReference>
<keyword evidence="3" id="KW-1185">Reference proteome</keyword>
<accession>A0AAD4QPD8</accession>
<feature type="signal peptide" evidence="1">
    <location>
        <begin position="1"/>
        <end position="21"/>
    </location>
</feature>
<organism evidence="2 3">
    <name type="scientific">Multifurca ochricompacta</name>
    <dbReference type="NCBI Taxonomy" id="376703"/>
    <lineage>
        <taxon>Eukaryota</taxon>
        <taxon>Fungi</taxon>
        <taxon>Dikarya</taxon>
        <taxon>Basidiomycota</taxon>
        <taxon>Agaricomycotina</taxon>
        <taxon>Agaricomycetes</taxon>
        <taxon>Russulales</taxon>
        <taxon>Russulaceae</taxon>
        <taxon>Multifurca</taxon>
    </lineage>
</organism>
<reference evidence="2" key="1">
    <citation type="journal article" date="2022" name="New Phytol.">
        <title>Evolutionary transition to the ectomycorrhizal habit in the genomes of a hyperdiverse lineage of mushroom-forming fungi.</title>
        <authorList>
            <person name="Looney B."/>
            <person name="Miyauchi S."/>
            <person name="Morin E."/>
            <person name="Drula E."/>
            <person name="Courty P.E."/>
            <person name="Kohler A."/>
            <person name="Kuo A."/>
            <person name="LaButti K."/>
            <person name="Pangilinan J."/>
            <person name="Lipzen A."/>
            <person name="Riley R."/>
            <person name="Andreopoulos W."/>
            <person name="He G."/>
            <person name="Johnson J."/>
            <person name="Nolan M."/>
            <person name="Tritt A."/>
            <person name="Barry K.W."/>
            <person name="Grigoriev I.V."/>
            <person name="Nagy L.G."/>
            <person name="Hibbett D."/>
            <person name="Henrissat B."/>
            <person name="Matheny P.B."/>
            <person name="Labbe J."/>
            <person name="Martin F.M."/>
        </authorList>
    </citation>
    <scope>NUCLEOTIDE SEQUENCE</scope>
    <source>
        <strain evidence="2">BPL690</strain>
    </source>
</reference>
<evidence type="ECO:0000313" key="3">
    <source>
        <dbReference type="Proteomes" id="UP001203297"/>
    </source>
</evidence>
<feature type="chain" id="PRO_5042110847" evidence="1">
    <location>
        <begin position="22"/>
        <end position="100"/>
    </location>
</feature>